<protein>
    <submittedName>
        <fullName evidence="5">Zn-dependent hydrolase</fullName>
    </submittedName>
</protein>
<dbReference type="PANTHER" id="PTHR32494">
    <property type="entry name" value="ALLANTOATE DEIMINASE-RELATED"/>
    <property type="match status" value="1"/>
</dbReference>
<keyword evidence="2 5" id="KW-0378">Hydrolase</keyword>
<feature type="domain" description="Peptidase M20 dimerisation" evidence="4">
    <location>
        <begin position="204"/>
        <end position="308"/>
    </location>
</feature>
<keyword evidence="3" id="KW-0862">Zinc</keyword>
<dbReference type="GO" id="GO:0046872">
    <property type="term" value="F:metal ion binding"/>
    <property type="evidence" value="ECO:0007669"/>
    <property type="project" value="UniProtKB-KW"/>
</dbReference>
<dbReference type="RefSeq" id="WP_135328085.1">
    <property type="nucleotide sequence ID" value="NZ_SRJC01000003.1"/>
</dbReference>
<feature type="binding site" evidence="3">
    <location>
        <position position="185"/>
    </location>
    <ligand>
        <name>Zn(2+)</name>
        <dbReference type="ChEBI" id="CHEBI:29105"/>
        <label>1</label>
    </ligand>
</feature>
<dbReference type="InterPro" id="IPR010158">
    <property type="entry name" value="Amidase_Cbmase"/>
</dbReference>
<evidence type="ECO:0000256" key="1">
    <source>
        <dbReference type="ARBA" id="ARBA00006153"/>
    </source>
</evidence>
<keyword evidence="6" id="KW-1185">Reference proteome</keyword>
<dbReference type="SUPFAM" id="SSF53187">
    <property type="entry name" value="Zn-dependent exopeptidases"/>
    <property type="match status" value="1"/>
</dbReference>
<organism evidence="5 6">
    <name type="scientific">Halobacillus salinus</name>
    <dbReference type="NCBI Taxonomy" id="192814"/>
    <lineage>
        <taxon>Bacteria</taxon>
        <taxon>Bacillati</taxon>
        <taxon>Bacillota</taxon>
        <taxon>Bacilli</taxon>
        <taxon>Bacillales</taxon>
        <taxon>Bacillaceae</taxon>
        <taxon>Halobacillus</taxon>
    </lineage>
</organism>
<dbReference type="InterPro" id="IPR036264">
    <property type="entry name" value="Bact_exopeptidase_dim_dom"/>
</dbReference>
<comment type="similarity">
    <text evidence="1">Belongs to the peptidase M20 family.</text>
</comment>
<dbReference type="Pfam" id="PF07687">
    <property type="entry name" value="M20_dimer"/>
    <property type="match status" value="1"/>
</dbReference>
<evidence type="ECO:0000259" key="4">
    <source>
        <dbReference type="Pfam" id="PF07687"/>
    </source>
</evidence>
<dbReference type="NCBIfam" id="TIGR01879">
    <property type="entry name" value="hydantase"/>
    <property type="match status" value="1"/>
</dbReference>
<dbReference type="GO" id="GO:0016813">
    <property type="term" value="F:hydrolase activity, acting on carbon-nitrogen (but not peptide) bonds, in linear amidines"/>
    <property type="evidence" value="ECO:0007669"/>
    <property type="project" value="InterPro"/>
</dbReference>
<evidence type="ECO:0000256" key="2">
    <source>
        <dbReference type="ARBA" id="ARBA00022801"/>
    </source>
</evidence>
<dbReference type="Gene3D" id="3.30.70.360">
    <property type="match status" value="1"/>
</dbReference>
<dbReference type="Pfam" id="PF01546">
    <property type="entry name" value="Peptidase_M20"/>
    <property type="match status" value="1"/>
</dbReference>
<dbReference type="Proteomes" id="UP000297982">
    <property type="component" value="Unassembled WGS sequence"/>
</dbReference>
<dbReference type="CDD" id="cd03884">
    <property type="entry name" value="M20_bAS"/>
    <property type="match status" value="1"/>
</dbReference>
<dbReference type="PANTHER" id="PTHR32494:SF5">
    <property type="entry name" value="ALLANTOATE AMIDOHYDROLASE"/>
    <property type="match status" value="1"/>
</dbReference>
<keyword evidence="3" id="KW-0479">Metal-binding</keyword>
<dbReference type="Gene3D" id="3.40.630.10">
    <property type="entry name" value="Zn peptidases"/>
    <property type="match status" value="1"/>
</dbReference>
<dbReference type="EMBL" id="SRJC01000003">
    <property type="protein sequence ID" value="TGB02463.1"/>
    <property type="molecule type" value="Genomic_DNA"/>
</dbReference>
<feature type="binding site" evidence="3">
    <location>
        <position position="377"/>
    </location>
    <ligand>
        <name>Zn(2+)</name>
        <dbReference type="ChEBI" id="CHEBI:29105"/>
        <label>2</label>
    </ligand>
</feature>
<feature type="binding site" evidence="3">
    <location>
        <position position="124"/>
    </location>
    <ligand>
        <name>Zn(2+)</name>
        <dbReference type="ChEBI" id="CHEBI:29105"/>
        <label>2</label>
    </ligand>
</feature>
<dbReference type="AlphaFoldDB" id="A0A4Z0H0A4"/>
<evidence type="ECO:0000256" key="3">
    <source>
        <dbReference type="PIRSR" id="PIRSR001235-1"/>
    </source>
</evidence>
<gene>
    <name evidence="5" type="ORF">E4663_14095</name>
</gene>
<reference evidence="5 6" key="1">
    <citation type="journal article" date="2003" name="Int. J. Syst. Evol. Microbiol.">
        <title>Halobacillus salinus sp. nov., isolated from a salt lake on the coast of the East Sea in Korea.</title>
        <authorList>
            <person name="Yoon J.H."/>
            <person name="Kang K.H."/>
            <person name="Park Y.H."/>
        </authorList>
    </citation>
    <scope>NUCLEOTIDE SEQUENCE [LARGE SCALE GENOMIC DNA]</scope>
    <source>
        <strain evidence="5 6">HSL-3</strain>
    </source>
</reference>
<evidence type="ECO:0000313" key="6">
    <source>
        <dbReference type="Proteomes" id="UP000297982"/>
    </source>
</evidence>
<dbReference type="SUPFAM" id="SSF55031">
    <property type="entry name" value="Bacterial exopeptidase dimerisation domain"/>
    <property type="match status" value="1"/>
</dbReference>
<dbReference type="InterPro" id="IPR011650">
    <property type="entry name" value="Peptidase_M20_dimer"/>
</dbReference>
<accession>A0A4Z0H0A4</accession>
<feature type="binding site" evidence="3">
    <location>
        <position position="89"/>
    </location>
    <ligand>
        <name>Zn(2+)</name>
        <dbReference type="ChEBI" id="CHEBI:29105"/>
        <label>2</label>
    </ligand>
</feature>
<feature type="binding site" evidence="3">
    <location>
        <position position="78"/>
    </location>
    <ligand>
        <name>Zn(2+)</name>
        <dbReference type="ChEBI" id="CHEBI:29105"/>
        <label>1</label>
    </ligand>
</feature>
<name>A0A4Z0H0A4_9BACI</name>
<dbReference type="InterPro" id="IPR002933">
    <property type="entry name" value="Peptidase_M20"/>
</dbReference>
<comment type="cofactor">
    <cofactor evidence="3">
        <name>Zn(2+)</name>
        <dbReference type="ChEBI" id="CHEBI:29105"/>
    </cofactor>
    <text evidence="3">Binds 2 Zn(2+) ions per subunit.</text>
</comment>
<dbReference type="NCBIfam" id="NF006771">
    <property type="entry name" value="PRK09290.1-5"/>
    <property type="match status" value="1"/>
</dbReference>
<dbReference type="PIRSF" id="PIRSF001235">
    <property type="entry name" value="Amidase_carbamoylase"/>
    <property type="match status" value="1"/>
</dbReference>
<feature type="binding site" evidence="3">
    <location>
        <position position="89"/>
    </location>
    <ligand>
        <name>Zn(2+)</name>
        <dbReference type="ChEBI" id="CHEBI:29105"/>
        <label>1</label>
    </ligand>
</feature>
<sequence length="411" mass="45606">MNRERLMQRFSSMAEIGQTDRGGVNRLALTEMDKQARDLLWKWSEEIGLSVRVDDFGNIYARLEGEKVDYKPVVLGSHLDSVPYGGKFDGTLGVLVGLELMETIIEEGKTPERPLELAVFTNEEGARFPTPMLGSGAVTGVFTKEHVYNMKDDDGVRFEDALVKIGYVGDSFNRVTEVEAFIELHIEQGPVLESKGVPVGIVNGIQGLSWHSVQFFGEAGHAGTTPLHHRKDPLISSVKAIQRIHDWVMNLEDETIVTFGKIGTASNTINVVSNSATFSLDIRHPDHSKLLSRIEKVKRLIREVALEDDTESLCEDLSYMTPVSFDPGLSELLSNACRKHNVDFSEIVSGAGHDAMYMNRIGKTVMVFAPSRAGKSHCEEEDTSWEDIEKAGKVMEDTVKRLAFSTESVKS</sequence>
<evidence type="ECO:0000313" key="5">
    <source>
        <dbReference type="EMBL" id="TGB02463.1"/>
    </source>
</evidence>
<comment type="caution">
    <text evidence="5">The sequence shown here is derived from an EMBL/GenBank/DDBJ whole genome shotgun (WGS) entry which is preliminary data.</text>
</comment>
<proteinExistence type="inferred from homology"/>